<dbReference type="CDD" id="cd21993">
    <property type="entry name" value="HMG-box_WDHD1"/>
    <property type="match status" value="1"/>
</dbReference>
<feature type="DNA-binding region" description="HMG box" evidence="5">
    <location>
        <begin position="584"/>
        <end position="652"/>
    </location>
</feature>
<dbReference type="Gene3D" id="1.10.30.10">
    <property type="entry name" value="High mobility group box domain"/>
    <property type="match status" value="1"/>
</dbReference>
<keyword evidence="2" id="KW-0853">WD repeat</keyword>
<evidence type="ECO:0000256" key="6">
    <source>
        <dbReference type="SAM" id="MobiDB-lite"/>
    </source>
</evidence>
<keyword evidence="3" id="KW-0677">Repeat</keyword>
<evidence type="ECO:0000313" key="8">
    <source>
        <dbReference type="EMBL" id="KAK2726708.1"/>
    </source>
</evidence>
<dbReference type="Proteomes" id="UP001187531">
    <property type="component" value="Unassembled WGS sequence"/>
</dbReference>
<proteinExistence type="predicted"/>
<dbReference type="InterPro" id="IPR009071">
    <property type="entry name" value="HMG_box_dom"/>
</dbReference>
<evidence type="ECO:0000313" key="9">
    <source>
        <dbReference type="Proteomes" id="UP001187531"/>
    </source>
</evidence>
<dbReference type="Pfam" id="PF00505">
    <property type="entry name" value="HMG_box"/>
    <property type="match status" value="1"/>
</dbReference>
<dbReference type="GO" id="GO:0000278">
    <property type="term" value="P:mitotic cell cycle"/>
    <property type="evidence" value="ECO:0007669"/>
    <property type="project" value="TreeGrafter"/>
</dbReference>
<dbReference type="PANTHER" id="PTHR19932:SF10">
    <property type="entry name" value="WD REPEAT AND HMG-BOX DNA-BINDING PROTEIN 1"/>
    <property type="match status" value="1"/>
</dbReference>
<keyword evidence="4 5" id="KW-0539">Nucleus</keyword>
<protein>
    <recommendedName>
        <fullName evidence="7">HMG box domain-containing protein</fullName>
    </recommendedName>
</protein>
<dbReference type="GO" id="GO:0043596">
    <property type="term" value="C:nuclear replication fork"/>
    <property type="evidence" value="ECO:0007669"/>
    <property type="project" value="TreeGrafter"/>
</dbReference>
<comment type="caution">
    <text evidence="8">The sequence shown here is derived from an EMBL/GenBank/DDBJ whole genome shotgun (WGS) entry which is preliminary data.</text>
</comment>
<organism evidence="8 9">
    <name type="scientific">Artemia franciscana</name>
    <name type="common">Brine shrimp</name>
    <name type="synonym">Artemia sanfranciscana</name>
    <dbReference type="NCBI Taxonomy" id="6661"/>
    <lineage>
        <taxon>Eukaryota</taxon>
        <taxon>Metazoa</taxon>
        <taxon>Ecdysozoa</taxon>
        <taxon>Arthropoda</taxon>
        <taxon>Crustacea</taxon>
        <taxon>Branchiopoda</taxon>
        <taxon>Anostraca</taxon>
        <taxon>Artemiidae</taxon>
        <taxon>Artemia</taxon>
    </lineage>
</organism>
<name>A0AA88IEM0_ARTSF</name>
<evidence type="ECO:0000256" key="2">
    <source>
        <dbReference type="ARBA" id="ARBA00022574"/>
    </source>
</evidence>
<dbReference type="PANTHER" id="PTHR19932">
    <property type="entry name" value="WD REPEAT AND HMG-BOX DNA BINDING PROTEIN"/>
    <property type="match status" value="1"/>
</dbReference>
<dbReference type="InterPro" id="IPR036910">
    <property type="entry name" value="HMG_box_dom_sf"/>
</dbReference>
<dbReference type="SUPFAM" id="SSF47095">
    <property type="entry name" value="HMG-box"/>
    <property type="match status" value="1"/>
</dbReference>
<feature type="domain" description="HMG box" evidence="7">
    <location>
        <begin position="584"/>
        <end position="652"/>
    </location>
</feature>
<keyword evidence="5" id="KW-0238">DNA-binding</keyword>
<feature type="region of interest" description="Disordered" evidence="6">
    <location>
        <begin position="633"/>
        <end position="669"/>
    </location>
</feature>
<sequence>MASSRNEVDVDDILAMVNEDEIETESVVSVKREASKTSLPEKSIQVPFQPGSTPVHLNDRYMIYNYIGYVRSQEFEDSIIDIAFHDVTVHHNIHMSNTYGHTMADLSEQCCILGAEKSGETPGKVVVLQLNSWDQHQEWSVDFVDEEPVCVGTGENFAAVAMDTNLIRLFTVTGVQRGLLTAPGRVVCASARGNKLFIVFHMALGVKDDSALGFCIAEIPFNFVPPFWCEPPQPLPLKPGSVLQWIGFSDDSNPVIMDSTGVVNILYRNSWIPIFETRRKLSNKSDNYFIVGISEREQNIRAILCKGSRYPAAHITPVVQLIGWQMPLCDMDTDKGVQEEALLRWSLVEQLVPQDCREATEAVKKIREGLMKLFALSTAADRDTRAYSVASLMNTAHQVQLAAKYALRTQHRKLADKLHQLANQKLDEEAQAELETLTTEQDSSIAEEVTPVRRSIAENPLLKAKSIEETPSTVPSLMTPLSLGKKNPFAKKQEKTVEPSMNVLDTLTVKQNKPKEFGTLPTDIQTSKKTLKPKQMTLKDRFLDKSKTNGIETATIEQTINVETENSENKVVTEAIQNGEGNVEQPKLSGFALFLHENRASLLEELPDSLEEEITKVAVQRFRKLPSEEKAKYLNTSKKRKPLESDDCSDQKRTKGFSGLKSFAREDED</sequence>
<dbReference type="PROSITE" id="PS50118">
    <property type="entry name" value="HMG_BOX_2"/>
    <property type="match status" value="1"/>
</dbReference>
<dbReference type="Pfam" id="PF20946">
    <property type="entry name" value="Ctf4_C"/>
    <property type="match status" value="1"/>
</dbReference>
<dbReference type="AlphaFoldDB" id="A0AA88IEM0"/>
<dbReference type="InterPro" id="IPR055339">
    <property type="entry name" value="HMG-box_WDHD1"/>
</dbReference>
<dbReference type="GO" id="GO:0003677">
    <property type="term" value="F:DNA binding"/>
    <property type="evidence" value="ECO:0007669"/>
    <property type="project" value="UniProtKB-UniRule"/>
</dbReference>
<dbReference type="SMART" id="SM00398">
    <property type="entry name" value="HMG"/>
    <property type="match status" value="1"/>
</dbReference>
<evidence type="ECO:0000256" key="5">
    <source>
        <dbReference type="PROSITE-ProRule" id="PRU00267"/>
    </source>
</evidence>
<comment type="subcellular location">
    <subcellularLocation>
        <location evidence="1">Nucleus</location>
    </subcellularLocation>
</comment>
<dbReference type="Pfam" id="PF12341">
    <property type="entry name" value="Mcl1_mid"/>
    <property type="match status" value="1"/>
</dbReference>
<dbReference type="GO" id="GO:0003682">
    <property type="term" value="F:chromatin binding"/>
    <property type="evidence" value="ECO:0007669"/>
    <property type="project" value="TreeGrafter"/>
</dbReference>
<dbReference type="EMBL" id="JAVRJZ010000001">
    <property type="protein sequence ID" value="KAK2726708.1"/>
    <property type="molecule type" value="Genomic_DNA"/>
</dbReference>
<dbReference type="InterPro" id="IPR022100">
    <property type="entry name" value="WDHD1/CFT4_beta-prop_2nd"/>
</dbReference>
<evidence type="ECO:0000259" key="7">
    <source>
        <dbReference type="PROSITE" id="PS50118"/>
    </source>
</evidence>
<evidence type="ECO:0000256" key="1">
    <source>
        <dbReference type="ARBA" id="ARBA00004123"/>
    </source>
</evidence>
<dbReference type="GO" id="GO:0006261">
    <property type="term" value="P:DNA-templated DNA replication"/>
    <property type="evidence" value="ECO:0007669"/>
    <property type="project" value="InterPro"/>
</dbReference>
<accession>A0AA88IEM0</accession>
<keyword evidence="9" id="KW-1185">Reference proteome</keyword>
<dbReference type="GO" id="GO:0006281">
    <property type="term" value="P:DNA repair"/>
    <property type="evidence" value="ECO:0007669"/>
    <property type="project" value="TreeGrafter"/>
</dbReference>
<evidence type="ECO:0000256" key="3">
    <source>
        <dbReference type="ARBA" id="ARBA00022737"/>
    </source>
</evidence>
<dbReference type="InterPro" id="IPR048591">
    <property type="entry name" value="WDHD1/CFT4_hel"/>
</dbReference>
<reference evidence="8" key="1">
    <citation type="submission" date="2023-07" db="EMBL/GenBank/DDBJ databases">
        <title>Chromosome-level genome assembly of Artemia franciscana.</title>
        <authorList>
            <person name="Jo E."/>
        </authorList>
    </citation>
    <scope>NUCLEOTIDE SEQUENCE</scope>
    <source>
        <tissue evidence="8">Whole body</tissue>
    </source>
</reference>
<gene>
    <name evidence="8" type="ORF">QYM36_007520</name>
</gene>
<evidence type="ECO:0000256" key="4">
    <source>
        <dbReference type="ARBA" id="ARBA00023242"/>
    </source>
</evidence>